<accession>A0A167IF70</accession>
<dbReference type="AlphaFoldDB" id="A0A167IF70"/>
<dbReference type="EMBL" id="CP017476">
    <property type="protein sequence ID" value="AOW13205.1"/>
    <property type="molecule type" value="Genomic_DNA"/>
</dbReference>
<evidence type="ECO:0008006" key="6">
    <source>
        <dbReference type="Google" id="ProtNLM"/>
    </source>
</evidence>
<dbReference type="KEGG" id="hyl:LPB072_10400"/>
<dbReference type="Proteomes" id="UP000185680">
    <property type="component" value="Chromosome"/>
</dbReference>
<keyword evidence="1" id="KW-0812">Transmembrane</keyword>
<dbReference type="STRING" id="1763535.LPB072_10400"/>
<dbReference type="SUPFAM" id="SSF103481">
    <property type="entry name" value="Multidrug resistance efflux transporter EmrE"/>
    <property type="match status" value="1"/>
</dbReference>
<organism evidence="2 5">
    <name type="scientific">Hydrogenophaga crassostreae</name>
    <dbReference type="NCBI Taxonomy" id="1763535"/>
    <lineage>
        <taxon>Bacteria</taxon>
        <taxon>Pseudomonadati</taxon>
        <taxon>Pseudomonadota</taxon>
        <taxon>Betaproteobacteria</taxon>
        <taxon>Burkholderiales</taxon>
        <taxon>Comamonadaceae</taxon>
        <taxon>Hydrogenophaga</taxon>
    </lineage>
</organism>
<dbReference type="InterPro" id="IPR037185">
    <property type="entry name" value="EmrE-like"/>
</dbReference>
<sequence length="277" mass="29566">MAITILLFVACTFAASHVVVRFAFDNGAGLLLAIPKSAGITGLFLAGLLLWQRPPGEHARMAFAVGPVHCGAKSLPVLRRGTPPGGAGAAHLDFDGPWPCRVGAIMGLILEDLVLVLDLPTRLTGMDSSDPVWRAGVADTVPGGRNLRNNRAGWLGLCPLMVVYGSAISGLFVSMQRLNMAGKAPVMNMEPVASLLLAWSPPGQTLAPIQKMGGAVVLNGIAWLAKDRSDLRGGRWSGPRSCTLLSQIKKRCTRVPSLQMVDATEPFLQTRRRRYVL</sequence>
<evidence type="ECO:0000256" key="1">
    <source>
        <dbReference type="SAM" id="Phobius"/>
    </source>
</evidence>
<keyword evidence="1" id="KW-0472">Membrane</keyword>
<name>A0A167IF70_9BURK</name>
<proteinExistence type="predicted"/>
<keyword evidence="4" id="KW-1185">Reference proteome</keyword>
<reference evidence="3 4" key="1">
    <citation type="submission" date="2016-02" db="EMBL/GenBank/DDBJ databases">
        <title>Draft genome sequence of Hydrogenophaga sp. LPB0072.</title>
        <authorList>
            <person name="Shin S.-K."/>
            <person name="Yi H."/>
        </authorList>
    </citation>
    <scope>NUCLEOTIDE SEQUENCE [LARGE SCALE GENOMIC DNA]</scope>
    <source>
        <strain evidence="3 4">LPB0072</strain>
    </source>
</reference>
<gene>
    <name evidence="2" type="ORF">LPB072_10400</name>
    <name evidence="3" type="ORF">LPB72_06975</name>
</gene>
<feature type="transmembrane region" description="Helical" evidence="1">
    <location>
        <begin position="31"/>
        <end position="51"/>
    </location>
</feature>
<protein>
    <recommendedName>
        <fullName evidence="6">EamA domain-containing protein</fullName>
    </recommendedName>
</protein>
<dbReference type="EMBL" id="LVWD01000007">
    <property type="protein sequence ID" value="OAD42648.1"/>
    <property type="molecule type" value="Genomic_DNA"/>
</dbReference>
<evidence type="ECO:0000313" key="4">
    <source>
        <dbReference type="Proteomes" id="UP000185657"/>
    </source>
</evidence>
<feature type="transmembrane region" description="Helical" evidence="1">
    <location>
        <begin position="154"/>
        <end position="175"/>
    </location>
</feature>
<reference evidence="2 5" key="2">
    <citation type="submission" date="2016-10" db="EMBL/GenBank/DDBJ databases">
        <title>Hydorgenophaga sp. LPB0072 isolated from gastropod.</title>
        <authorList>
            <person name="Kim E."/>
            <person name="Yi H."/>
        </authorList>
    </citation>
    <scope>NUCLEOTIDE SEQUENCE [LARGE SCALE GENOMIC DNA]</scope>
    <source>
        <strain evidence="2 5">LPB0072</strain>
    </source>
</reference>
<dbReference type="Proteomes" id="UP000185657">
    <property type="component" value="Unassembled WGS sequence"/>
</dbReference>
<keyword evidence="1" id="KW-1133">Transmembrane helix</keyword>
<evidence type="ECO:0000313" key="3">
    <source>
        <dbReference type="EMBL" id="OAD42648.1"/>
    </source>
</evidence>
<evidence type="ECO:0000313" key="5">
    <source>
        <dbReference type="Proteomes" id="UP000185680"/>
    </source>
</evidence>
<evidence type="ECO:0000313" key="2">
    <source>
        <dbReference type="EMBL" id="AOW13205.1"/>
    </source>
</evidence>